<protein>
    <submittedName>
        <fullName evidence="4">PH domain-containing protein</fullName>
    </submittedName>
</protein>
<evidence type="ECO:0000256" key="2">
    <source>
        <dbReference type="SAM" id="Phobius"/>
    </source>
</evidence>
<dbReference type="Pfam" id="PF10756">
    <property type="entry name" value="bPH_6"/>
    <property type="match status" value="1"/>
</dbReference>
<dbReference type="InterPro" id="IPR019692">
    <property type="entry name" value="CFP-6_PH"/>
</dbReference>
<feature type="domain" description="Low molecular weight protein antigen 6 PH" evidence="3">
    <location>
        <begin position="86"/>
        <end position="156"/>
    </location>
</feature>
<dbReference type="AlphaFoldDB" id="A0A1I0SEI4"/>
<keyword evidence="2" id="KW-0812">Transmembrane</keyword>
<proteinExistence type="predicted"/>
<feature type="region of interest" description="Disordered" evidence="1">
    <location>
        <begin position="1"/>
        <end position="38"/>
    </location>
</feature>
<keyword evidence="2" id="KW-1133">Transmembrane helix</keyword>
<evidence type="ECO:0000259" key="3">
    <source>
        <dbReference type="Pfam" id="PF10756"/>
    </source>
</evidence>
<organism evidence="4 5">
    <name type="scientific">Rhodococcoides kroppenstedtii</name>
    <dbReference type="NCBI Taxonomy" id="293050"/>
    <lineage>
        <taxon>Bacteria</taxon>
        <taxon>Bacillati</taxon>
        <taxon>Actinomycetota</taxon>
        <taxon>Actinomycetes</taxon>
        <taxon>Mycobacteriales</taxon>
        <taxon>Nocardiaceae</taxon>
        <taxon>Rhodococcoides</taxon>
    </lineage>
</organism>
<evidence type="ECO:0000256" key="1">
    <source>
        <dbReference type="SAM" id="MobiDB-lite"/>
    </source>
</evidence>
<keyword evidence="2" id="KW-0472">Membrane</keyword>
<dbReference type="Proteomes" id="UP000182054">
    <property type="component" value="Unassembled WGS sequence"/>
</dbReference>
<gene>
    <name evidence="4" type="ORF">SAMN05444374_10129</name>
</gene>
<evidence type="ECO:0000313" key="4">
    <source>
        <dbReference type="EMBL" id="SFA37909.1"/>
    </source>
</evidence>
<feature type="compositionally biased region" description="Polar residues" evidence="1">
    <location>
        <begin position="12"/>
        <end position="25"/>
    </location>
</feature>
<reference evidence="4 5" key="1">
    <citation type="submission" date="2016-10" db="EMBL/GenBank/DDBJ databases">
        <authorList>
            <person name="de Groot N.N."/>
        </authorList>
    </citation>
    <scope>NUCLEOTIDE SEQUENCE [LARGE SCALE GENOMIC DNA]</scope>
    <source>
        <strain evidence="4 5">DSM 44908</strain>
    </source>
</reference>
<sequence>MACVQCEDGGVSSPQQSEPPHTVSHTGDPAPDRSPAPDPEVFRVDPLTLAAVALLLFGASFPVAGAPLLFWWVLAIPAFAAYWVLRVRTTVDGRGLVARRPFTTTTVAWSDVAGITFPRFGFGKAALAGGGSVPLPGVTVDDLPRLSAASGGAVPDPTPPTSEPETESEPDAGRSAEQ</sequence>
<evidence type="ECO:0000313" key="5">
    <source>
        <dbReference type="Proteomes" id="UP000182054"/>
    </source>
</evidence>
<dbReference type="EMBL" id="FOJN01000001">
    <property type="protein sequence ID" value="SFA37909.1"/>
    <property type="molecule type" value="Genomic_DNA"/>
</dbReference>
<accession>A0A1I0SEI4</accession>
<feature type="region of interest" description="Disordered" evidence="1">
    <location>
        <begin position="144"/>
        <end position="178"/>
    </location>
</feature>
<name>A0A1I0SEI4_9NOCA</name>
<feature type="transmembrane region" description="Helical" evidence="2">
    <location>
        <begin position="69"/>
        <end position="85"/>
    </location>
</feature>